<dbReference type="AlphaFoldDB" id="D6Z6E2"/>
<dbReference type="HOGENOM" id="CLU_760162_0_0_7"/>
<dbReference type="KEGG" id="dak:DaAHT2_2242"/>
<feature type="region of interest" description="Disordered" evidence="1">
    <location>
        <begin position="164"/>
        <end position="191"/>
    </location>
</feature>
<proteinExistence type="predicted"/>
<gene>
    <name evidence="2" type="ordered locus">DaAHT2_2242</name>
</gene>
<name>D6Z6E2_DESAT</name>
<evidence type="ECO:0000313" key="3">
    <source>
        <dbReference type="Proteomes" id="UP000001508"/>
    </source>
</evidence>
<sequence length="364" mass="39926">MKPVFALYFPDILPPLAAVAGLAPLPFPLHSLRCWPDDQPPAPWSSLVAGGRLQPVTSFDPGPDSRRLQNLLRELEGRRGEDALLFARGLAAEFSARREETAPELIGPLLGQSRDRASDRQREELWQALLLLKLAENLERGEMEIEAELQAFETRRAALFRKLNGKDQEEAKGDAPAEPPPKTADSLAPPRPWRHAGRLLRAWHRLLQHSAVCPEMLLSADAEAWSLMQEFAENHHYSYQPLPTLLLPTPATDPAAPNDPIAPTGQGQEVGRQLLTALQQAAKEGNSGSAVAAVEEWNRQIAAEEQNHPADHPPARHAVELLFFPATPLTRLLADYHRSTPAAPAEPGTPAGGLLALYRPAGRQ</sequence>
<dbReference type="OrthoDB" id="9989849at2"/>
<dbReference type="InParanoid" id="D6Z6E2"/>
<accession>D6Z6E2</accession>
<dbReference type="RefSeq" id="WP_013164421.1">
    <property type="nucleotide sequence ID" value="NC_014216.1"/>
</dbReference>
<keyword evidence="3" id="KW-1185">Reference proteome</keyword>
<dbReference type="Proteomes" id="UP000001508">
    <property type="component" value="Chromosome"/>
</dbReference>
<evidence type="ECO:0000313" key="2">
    <source>
        <dbReference type="EMBL" id="ADH86907.1"/>
    </source>
</evidence>
<evidence type="ECO:0000256" key="1">
    <source>
        <dbReference type="SAM" id="MobiDB-lite"/>
    </source>
</evidence>
<organism evidence="2 3">
    <name type="scientific">Desulfurivibrio alkaliphilus (strain DSM 19089 / UNIQEM U267 / AHT2)</name>
    <dbReference type="NCBI Taxonomy" id="589865"/>
    <lineage>
        <taxon>Bacteria</taxon>
        <taxon>Pseudomonadati</taxon>
        <taxon>Thermodesulfobacteriota</taxon>
        <taxon>Desulfobulbia</taxon>
        <taxon>Desulfobulbales</taxon>
        <taxon>Desulfobulbaceae</taxon>
        <taxon>Desulfurivibrio</taxon>
    </lineage>
</organism>
<feature type="compositionally biased region" description="Basic and acidic residues" evidence="1">
    <location>
        <begin position="164"/>
        <end position="175"/>
    </location>
</feature>
<dbReference type="EMBL" id="CP001940">
    <property type="protein sequence ID" value="ADH86907.1"/>
    <property type="molecule type" value="Genomic_DNA"/>
</dbReference>
<protein>
    <submittedName>
        <fullName evidence="2">Uncharacterized protein</fullName>
    </submittedName>
</protein>
<reference evidence="3" key="1">
    <citation type="submission" date="2010-02" db="EMBL/GenBank/DDBJ databases">
        <title>Complete sequence of Desulfurivibrio alkaliphilus AHT2.</title>
        <authorList>
            <consortium name="US DOE Joint Genome Institute"/>
            <person name="Pitluck S."/>
            <person name="Chertkov O."/>
            <person name="Detter J.C."/>
            <person name="Han C."/>
            <person name="Tapia R."/>
            <person name="Larimer F."/>
            <person name="Land M."/>
            <person name="Hauser L."/>
            <person name="Kyrpides N."/>
            <person name="Mikhailova N."/>
            <person name="Sorokin D.Y."/>
            <person name="Muyzer G."/>
            <person name="Woyke T."/>
        </authorList>
    </citation>
    <scope>NUCLEOTIDE SEQUENCE [LARGE SCALE GENOMIC DNA]</scope>
    <source>
        <strain evidence="3">DSM 19089 / UNIQEM U267 / AHT2</strain>
    </source>
</reference>